<dbReference type="NCBIfam" id="TIGR00756">
    <property type="entry name" value="PPR"/>
    <property type="match status" value="5"/>
</dbReference>
<dbReference type="EMBL" id="CM010719">
    <property type="protein sequence ID" value="RZC63430.1"/>
    <property type="molecule type" value="Genomic_DNA"/>
</dbReference>
<dbReference type="FunFam" id="1.25.40.10:FF:000381">
    <property type="entry name" value="Pentatricopeptide repeat-containing protein"/>
    <property type="match status" value="1"/>
</dbReference>
<evidence type="ECO:0000256" key="4">
    <source>
        <dbReference type="ARBA" id="ARBA00022737"/>
    </source>
</evidence>
<dbReference type="GO" id="GO:0046873">
    <property type="term" value="F:metal ion transmembrane transporter activity"/>
    <property type="evidence" value="ECO:0007669"/>
    <property type="project" value="InterPro"/>
</dbReference>
<feature type="signal peptide" evidence="10">
    <location>
        <begin position="1"/>
        <end position="29"/>
    </location>
</feature>
<dbReference type="OMA" id="CAGANFL"/>
<dbReference type="Pfam" id="PF13041">
    <property type="entry name" value="PPR_2"/>
    <property type="match status" value="3"/>
</dbReference>
<evidence type="ECO:0000256" key="6">
    <source>
        <dbReference type="ARBA" id="ARBA00023136"/>
    </source>
</evidence>
<dbReference type="STRING" id="3469.A0A4Y7JTQ5"/>
<dbReference type="InterPro" id="IPR011990">
    <property type="entry name" value="TPR-like_helical_dom_sf"/>
</dbReference>
<dbReference type="Gramene" id="RZC63430">
    <property type="protein sequence ID" value="RZC63430"/>
    <property type="gene ID" value="C5167_025178"/>
</dbReference>
<dbReference type="Pfam" id="PF01169">
    <property type="entry name" value="GDT1"/>
    <property type="match status" value="2"/>
</dbReference>
<dbReference type="PANTHER" id="PTHR47926:SF347">
    <property type="entry name" value="PENTATRICOPEPTIDE REPEAT-CONTAINING PROTEIN"/>
    <property type="match status" value="1"/>
</dbReference>
<evidence type="ECO:0000256" key="8">
    <source>
        <dbReference type="SAM" id="Coils"/>
    </source>
</evidence>
<dbReference type="InterPro" id="IPR002885">
    <property type="entry name" value="PPR_rpt"/>
</dbReference>
<feature type="transmembrane region" description="Helical" evidence="9">
    <location>
        <begin position="127"/>
        <end position="150"/>
    </location>
</feature>
<keyword evidence="4" id="KW-0677">Repeat</keyword>
<evidence type="ECO:0000256" key="7">
    <source>
        <dbReference type="PROSITE-ProRule" id="PRU00708"/>
    </source>
</evidence>
<dbReference type="InterPro" id="IPR046848">
    <property type="entry name" value="E_motif"/>
</dbReference>
<evidence type="ECO:0000256" key="9">
    <source>
        <dbReference type="SAM" id="Phobius"/>
    </source>
</evidence>
<dbReference type="GO" id="GO:0016020">
    <property type="term" value="C:membrane"/>
    <property type="evidence" value="ECO:0007669"/>
    <property type="project" value="UniProtKB-SubCell"/>
</dbReference>
<comment type="subcellular location">
    <subcellularLocation>
        <location evidence="1">Membrane</location>
        <topology evidence="1">Multi-pass membrane protein</topology>
    </subcellularLocation>
</comment>
<evidence type="ECO:0000256" key="1">
    <source>
        <dbReference type="ARBA" id="ARBA00004141"/>
    </source>
</evidence>
<dbReference type="InterPro" id="IPR046960">
    <property type="entry name" value="PPR_At4g14850-like_plant"/>
</dbReference>
<evidence type="ECO:0000256" key="5">
    <source>
        <dbReference type="ARBA" id="ARBA00022989"/>
    </source>
</evidence>
<reference evidence="11 12" key="1">
    <citation type="journal article" date="2018" name="Science">
        <title>The opium poppy genome and morphinan production.</title>
        <authorList>
            <person name="Guo L."/>
            <person name="Winzer T."/>
            <person name="Yang X."/>
            <person name="Li Y."/>
            <person name="Ning Z."/>
            <person name="He Z."/>
            <person name="Teodor R."/>
            <person name="Lu Y."/>
            <person name="Bowser T.A."/>
            <person name="Graham I.A."/>
            <person name="Ye K."/>
        </authorList>
    </citation>
    <scope>NUCLEOTIDE SEQUENCE [LARGE SCALE GENOMIC DNA]</scope>
    <source>
        <strain evidence="12">cv. HN1</strain>
        <tissue evidence="11">Leaves</tissue>
    </source>
</reference>
<dbReference type="PANTHER" id="PTHR47926">
    <property type="entry name" value="PENTATRICOPEPTIDE REPEAT-CONTAINING PROTEIN"/>
    <property type="match status" value="1"/>
</dbReference>
<dbReference type="Pfam" id="PF20431">
    <property type="entry name" value="E_motif"/>
    <property type="match status" value="1"/>
</dbReference>
<feature type="transmembrane region" description="Helical" evidence="9">
    <location>
        <begin position="162"/>
        <end position="179"/>
    </location>
</feature>
<feature type="repeat" description="PPR" evidence="7">
    <location>
        <begin position="518"/>
        <end position="552"/>
    </location>
</feature>
<evidence type="ECO:0000256" key="2">
    <source>
        <dbReference type="ARBA" id="ARBA00009190"/>
    </source>
</evidence>
<dbReference type="AlphaFoldDB" id="A0A4Y7JTQ5"/>
<feature type="repeat" description="PPR" evidence="7">
    <location>
        <begin position="417"/>
        <end position="451"/>
    </location>
</feature>
<dbReference type="GO" id="GO:0003723">
    <property type="term" value="F:RNA binding"/>
    <property type="evidence" value="ECO:0007669"/>
    <property type="project" value="InterPro"/>
</dbReference>
<keyword evidence="6 9" id="KW-0472">Membrane</keyword>
<feature type="repeat" description="PPR" evidence="7">
    <location>
        <begin position="656"/>
        <end position="690"/>
    </location>
</feature>
<sequence>MDSRRRRPGELNVLCYAFLFLLISVPVFAQETEVEESNKELPKGSVKDLGRRSKIVLDPLDNVNNNNNKNDINDVLGDVGVGEFAGSDGLGVFDAFFASLSMILVSEIGDETFIIAALMAMRHPKSIVLSGALSALFVMTVLSTGLGRIVPNLISRKHTNSAATVLYAFFGLRLLYIAWRSEKANQKKEIEEVEEKLEGGQGKSTFRRFLSRFLTPIFLESFILTFLAEWGDRSQIATIALATHKNAVGVAVGACIGHTICTSIAVVGGSMLASKISQGTVAMQLKMHYLRSQVVYKGPLWTEIAFKCLNLLKLFLVREAGMSVSTALRISTVSTTRISKFPLFPILHRTYTSTPHFQTQTDKSFHNTVDVNRLHGEAIKTGFIGDLQYCNHLLNLYGRKCDLCGAQKLFDEMPDRDVRTWTILIKGFAGVRRHEVSLDLFKQMQIQGIFPNCYTLSCIMNCRASIMSLKIGKAIHGWIIASGVELDVSSENSIVDFYVKCGAFDCASRVFELMNEKDTVSWNIMIAGYLEIGDTEKSIELFRRLPVKDVASWNTIIVGQMRNGFNEVALELLCQMRGSGCLFNERSFSIALLLAASLSMLDLGKQIHSQLLRTGFHQDNFIRNSLIDMYCKCSEMRKASFVFSKTQHLLQCQIENTVSWSSLISGYVQKVNTKEAFKLFREMVREGVKVNQFTLTSVVSACSDAACLEEGTEFHAFLKKLGHQVNVFLVSALVDMYSKCGSLDDAISVFFESSLTRNTVLWTSLISGCGLHGKGREAIRVFELMLKEGIKPNDISFLGLLSGCSHAGLVEEGKKYFRMMKEDYRIVPGLEHFTCMVNLLGREGNLNEAKEFIQENSISHLIPVWKAFLAACNVHKNAELAAWASEKLLHLEPNDAGSYILLSNISTENHRWEDAAEIRSLMQNKGVKKSSGQSWIQLRNWTSSALNHNIKEQLFLHRCVSESYKIYLPTFIVGSPGTAKWDSDRRAKYLLQIDGHMALEDSVDERALFPVQGTDEIIIPSQIPANIDPTPRRFVSVYVYNRTMKSCSQKIDISGVSALLTSPYPYSMYVYHESLVPIQDAEKKLDRPTSLVV</sequence>
<keyword evidence="3 9" id="KW-0812">Transmembrane</keyword>
<dbReference type="GO" id="GO:0009451">
    <property type="term" value="P:RNA modification"/>
    <property type="evidence" value="ECO:0007669"/>
    <property type="project" value="InterPro"/>
</dbReference>
<dbReference type="Gene3D" id="1.25.40.10">
    <property type="entry name" value="Tetratricopeptide repeat domain"/>
    <property type="match status" value="4"/>
</dbReference>
<keyword evidence="5 9" id="KW-1133">Transmembrane helix</keyword>
<evidence type="ECO:0000313" key="11">
    <source>
        <dbReference type="EMBL" id="RZC63430.1"/>
    </source>
</evidence>
<dbReference type="Proteomes" id="UP000316621">
    <property type="component" value="Chromosome 5"/>
</dbReference>
<keyword evidence="12" id="KW-1185">Reference proteome</keyword>
<keyword evidence="10" id="KW-0732">Signal</keyword>
<dbReference type="PROSITE" id="PS51375">
    <property type="entry name" value="PPR"/>
    <property type="match status" value="4"/>
</dbReference>
<comment type="similarity">
    <text evidence="2">Belongs to the GDT1 family.</text>
</comment>
<organism evidence="11 12">
    <name type="scientific">Papaver somniferum</name>
    <name type="common">Opium poppy</name>
    <dbReference type="NCBI Taxonomy" id="3469"/>
    <lineage>
        <taxon>Eukaryota</taxon>
        <taxon>Viridiplantae</taxon>
        <taxon>Streptophyta</taxon>
        <taxon>Embryophyta</taxon>
        <taxon>Tracheophyta</taxon>
        <taxon>Spermatophyta</taxon>
        <taxon>Magnoliopsida</taxon>
        <taxon>Ranunculales</taxon>
        <taxon>Papaveraceae</taxon>
        <taxon>Papaveroideae</taxon>
        <taxon>Papaver</taxon>
    </lineage>
</organism>
<evidence type="ECO:0000313" key="12">
    <source>
        <dbReference type="Proteomes" id="UP000316621"/>
    </source>
</evidence>
<gene>
    <name evidence="11" type="ORF">C5167_025178</name>
</gene>
<evidence type="ECO:0000256" key="10">
    <source>
        <dbReference type="SAM" id="SignalP"/>
    </source>
</evidence>
<dbReference type="Pfam" id="PF01535">
    <property type="entry name" value="PPR"/>
    <property type="match status" value="5"/>
</dbReference>
<evidence type="ECO:0000256" key="3">
    <source>
        <dbReference type="ARBA" id="ARBA00022692"/>
    </source>
</evidence>
<accession>A0A4Y7JTQ5</accession>
<feature type="coiled-coil region" evidence="8">
    <location>
        <begin position="176"/>
        <end position="203"/>
    </location>
</feature>
<evidence type="ECO:0008006" key="13">
    <source>
        <dbReference type="Google" id="ProtNLM"/>
    </source>
</evidence>
<feature type="chain" id="PRO_5021221756" description="GDT1 family protein" evidence="10">
    <location>
        <begin position="30"/>
        <end position="1093"/>
    </location>
</feature>
<feature type="transmembrane region" description="Helical" evidence="9">
    <location>
        <begin position="248"/>
        <end position="273"/>
    </location>
</feature>
<keyword evidence="8" id="KW-0175">Coiled coil</keyword>
<dbReference type="InterPro" id="IPR001727">
    <property type="entry name" value="GDT1-like"/>
</dbReference>
<feature type="repeat" description="PPR" evidence="7">
    <location>
        <begin position="758"/>
        <end position="792"/>
    </location>
</feature>
<protein>
    <recommendedName>
        <fullName evidence="13">GDT1 family protein</fullName>
    </recommendedName>
</protein>
<name>A0A4Y7JTQ5_PAPSO</name>
<proteinExistence type="inferred from homology"/>
<dbReference type="FunFam" id="1.25.40.10:FF:000305">
    <property type="entry name" value="Pentatricopeptide repeat-containing protein mitochondrial"/>
    <property type="match status" value="1"/>
</dbReference>